<name>A0ABQ9L5P0_HEVBR</name>
<proteinExistence type="predicted"/>
<gene>
    <name evidence="1" type="ORF">P3X46_025479</name>
</gene>
<dbReference type="PANTHER" id="PTHR33103:SF19">
    <property type="entry name" value="OS09G0544700 PROTEIN"/>
    <property type="match status" value="1"/>
</dbReference>
<reference evidence="1" key="1">
    <citation type="journal article" date="2023" name="Plant Biotechnol. J.">
        <title>Chromosome-level wild Hevea brasiliensis genome provides new tools for genomic-assisted breeding and valuable loci to elevate rubber yield.</title>
        <authorList>
            <person name="Cheng H."/>
            <person name="Song X."/>
            <person name="Hu Y."/>
            <person name="Wu T."/>
            <person name="Yang Q."/>
            <person name="An Z."/>
            <person name="Feng S."/>
            <person name="Deng Z."/>
            <person name="Wu W."/>
            <person name="Zeng X."/>
            <person name="Tu M."/>
            <person name="Wang X."/>
            <person name="Huang H."/>
        </authorList>
    </citation>
    <scope>NUCLEOTIDE SEQUENCE</scope>
    <source>
        <strain evidence="1">MT/VB/25A 57/8</strain>
    </source>
</reference>
<dbReference type="PANTHER" id="PTHR33103">
    <property type="entry name" value="OS01G0153900 PROTEIN"/>
    <property type="match status" value="1"/>
</dbReference>
<keyword evidence="2" id="KW-1185">Reference proteome</keyword>
<dbReference type="Proteomes" id="UP001174677">
    <property type="component" value="Chromosome 14"/>
</dbReference>
<evidence type="ECO:0008006" key="3">
    <source>
        <dbReference type="Google" id="ProtNLM"/>
    </source>
</evidence>
<evidence type="ECO:0000313" key="2">
    <source>
        <dbReference type="Proteomes" id="UP001174677"/>
    </source>
</evidence>
<comment type="caution">
    <text evidence="1">The sequence shown here is derived from an EMBL/GenBank/DDBJ whole genome shotgun (WGS) entry which is preliminary data.</text>
</comment>
<dbReference type="EMBL" id="JARPOI010000014">
    <property type="protein sequence ID" value="KAJ9160039.1"/>
    <property type="molecule type" value="Genomic_DNA"/>
</dbReference>
<accession>A0ABQ9L5P0</accession>
<protein>
    <recommendedName>
        <fullName evidence="3">DUF674 domain-containing protein</fullName>
    </recommendedName>
</protein>
<evidence type="ECO:0000313" key="1">
    <source>
        <dbReference type="EMBL" id="KAJ9160039.1"/>
    </source>
</evidence>
<dbReference type="InterPro" id="IPR007750">
    <property type="entry name" value="DUF674"/>
</dbReference>
<dbReference type="Pfam" id="PF05056">
    <property type="entry name" value="DUF674"/>
    <property type="match status" value="1"/>
</dbReference>
<sequence>MSLAANMIVHIIFDKLSDEDLSFISRMATKNKVSLKLLIDKRSNTVLFAEAGKDFVDFLFALLSLPVGTVIRLLKKPAMVGCIGNLYESLENLNEAYMQPNQSKDSLLKPTVPLTQLAHVPLLLPGTRPLKTEAGRKLYGCSYCHHNRCVTDQKGSPCSNCGCSMTYELPFIGTNTNNKSASNTATSNSEGGFVKGLVTYMVTDDLSVSPLSMISGVALLNKFSVKGFGALKEKMVEFGIDEGVELLKASLQSKTALTSVFLAKNEIKDAAAPN</sequence>
<organism evidence="1 2">
    <name type="scientific">Hevea brasiliensis</name>
    <name type="common">Para rubber tree</name>
    <name type="synonym">Siphonia brasiliensis</name>
    <dbReference type="NCBI Taxonomy" id="3981"/>
    <lineage>
        <taxon>Eukaryota</taxon>
        <taxon>Viridiplantae</taxon>
        <taxon>Streptophyta</taxon>
        <taxon>Embryophyta</taxon>
        <taxon>Tracheophyta</taxon>
        <taxon>Spermatophyta</taxon>
        <taxon>Magnoliopsida</taxon>
        <taxon>eudicotyledons</taxon>
        <taxon>Gunneridae</taxon>
        <taxon>Pentapetalae</taxon>
        <taxon>rosids</taxon>
        <taxon>fabids</taxon>
        <taxon>Malpighiales</taxon>
        <taxon>Euphorbiaceae</taxon>
        <taxon>Crotonoideae</taxon>
        <taxon>Micrandreae</taxon>
        <taxon>Hevea</taxon>
    </lineage>
</organism>